<evidence type="ECO:0000313" key="3">
    <source>
        <dbReference type="Proteomes" id="UP000321189"/>
    </source>
</evidence>
<dbReference type="InterPro" id="IPR036890">
    <property type="entry name" value="HATPase_C_sf"/>
</dbReference>
<dbReference type="Gene3D" id="3.30.565.10">
    <property type="entry name" value="Histidine kinase-like ATPase, C-terminal domain"/>
    <property type="match status" value="1"/>
</dbReference>
<keyword evidence="2" id="KW-0808">Transferase</keyword>
<dbReference type="Pfam" id="PF13589">
    <property type="entry name" value="HATPase_c_3"/>
    <property type="match status" value="1"/>
</dbReference>
<accession>A0ABQ0UGL0</accession>
<reference evidence="2 3" key="1">
    <citation type="submission" date="2019-07" db="EMBL/GenBank/DDBJ databases">
        <title>Whole genome shotgun sequence of Pseudoalteromonas atlantica NBRC 103033.</title>
        <authorList>
            <person name="Hosoyama A."/>
            <person name="Uohara A."/>
            <person name="Ohji S."/>
            <person name="Ichikawa N."/>
        </authorList>
    </citation>
    <scope>NUCLEOTIDE SEQUENCE [LARGE SCALE GENOMIC DNA]</scope>
    <source>
        <strain evidence="2 3">NBRC 103033</strain>
    </source>
</reference>
<comment type="caution">
    <text evidence="2">The sequence shown here is derived from an EMBL/GenBank/DDBJ whole genome shotgun (WGS) entry which is preliminary data.</text>
</comment>
<name>A0ABQ0UGL0_PSEAF</name>
<evidence type="ECO:0000256" key="1">
    <source>
        <dbReference type="SAM" id="MobiDB-lite"/>
    </source>
</evidence>
<protein>
    <submittedName>
        <fullName evidence="2">Histidine kinase</fullName>
    </submittedName>
</protein>
<keyword evidence="3" id="KW-1185">Reference proteome</keyword>
<organism evidence="2 3">
    <name type="scientific">Pseudoalteromonas atlantica</name>
    <name type="common">Alteromonas atlantica</name>
    <dbReference type="NCBI Taxonomy" id="288"/>
    <lineage>
        <taxon>Bacteria</taxon>
        <taxon>Pseudomonadati</taxon>
        <taxon>Pseudomonadota</taxon>
        <taxon>Gammaproteobacteria</taxon>
        <taxon>Alteromonadales</taxon>
        <taxon>Pseudoalteromonadaceae</taxon>
        <taxon>Pseudoalteromonas</taxon>
    </lineage>
</organism>
<dbReference type="SUPFAM" id="SSF55874">
    <property type="entry name" value="ATPase domain of HSP90 chaperone/DNA topoisomerase II/histidine kinase"/>
    <property type="match status" value="1"/>
</dbReference>
<dbReference type="RefSeq" id="WP_154945702.1">
    <property type="nucleotide sequence ID" value="NZ_BJUT01000039.1"/>
</dbReference>
<dbReference type="EMBL" id="BJUT01000039">
    <property type="protein sequence ID" value="GEK77595.1"/>
    <property type="molecule type" value="Genomic_DNA"/>
</dbReference>
<dbReference type="Proteomes" id="UP000321189">
    <property type="component" value="Unassembled WGS sequence"/>
</dbReference>
<sequence>MSNRFLSAETVIESLRDNGYNNTAYALAELIDNSLQATANRVEVGFIEEQLNTRKNYTVSEISLWDNGVGMDIETLRVAMQFGGGTHRKDTGGMGKFGMGLPNSSISQCKRVDVWSWQAGGEPHHTYLDVDEMKSGALEEVPMPTAKEIPSKYEKAFFTKKPESGTLIIWSKLDRLSWKTGKSIYRHCEHLVGRMYRNFISDDNIKIESITYRKSADDRLDVYDKETFKANDPMYLKKNTSLPELPGSYKNEAFFEKMDEEVISVEYIDENGEPKRDDVTVTTSMVKKNISNRILKDTVGKLGGTTWGKHCSKNVGVSIVRANRELVLRDSFLTSALRESKGRFIGIEVSFPPTLDAVFGVTNNKQDAIRLIPYEMKTIFTQAGFDSEQEYLRDLEENSDSLLQVLKVVAVIKKHVSALTKELDTINVEGKAVKGEEPKTVSEGAASKATQGSAHRETHGHKTKEEAPKELKKEDVVDHLKKAGGMSDEEAEEKAERLILTGNRFLIEDVARDSEAFFDVSTSKGLTLVLFNTNHVFYQKLVSKLDGDELEIMQTTIAGFARVMNETTDERRLAYLNTIRREWGLVISEFLQDPDDVDDF</sequence>
<feature type="region of interest" description="Disordered" evidence="1">
    <location>
        <begin position="434"/>
        <end position="471"/>
    </location>
</feature>
<gene>
    <name evidence="2" type="ORF">PAT01_28990</name>
</gene>
<dbReference type="GO" id="GO:0016301">
    <property type="term" value="F:kinase activity"/>
    <property type="evidence" value="ECO:0007669"/>
    <property type="project" value="UniProtKB-KW"/>
</dbReference>
<evidence type="ECO:0000313" key="2">
    <source>
        <dbReference type="EMBL" id="GEK77595.1"/>
    </source>
</evidence>
<proteinExistence type="predicted"/>
<keyword evidence="2" id="KW-0418">Kinase</keyword>